<sequence length="353" mass="38321">MASVAGALRRWALRRARSGATRSNLPWSFLSTSTTGAGNDAVSEQIGQGASGGEKAKTSAGSIPPPIRVSLTDSAGRGVFASRAIGAGDLIHTASQPVVAHPLPSLLSKVCYYCLRRSSGDTAVLSDSSCSSSRYFCSDECKEKSKGFLEIESTSSWSAYDTHCKERGLKYPFLVKRLACMVVAGTVSADTLDILQPASLHPDMLPEMEAEYELLKLAFVEADLEEALISFLTKQWFLGVMARIRINAFRVETVGGSYEDLLDLASSSVVADSAVGNAVYILPSFYNHDCDPNAHILWIDNMDAKLKALRDIEPGEELRICYIDASMDREARQSLLYHGFGFQCRCSRCLSGD</sequence>
<evidence type="ECO:0000313" key="4">
    <source>
        <dbReference type="Proteomes" id="UP001189122"/>
    </source>
</evidence>
<evidence type="ECO:0000259" key="2">
    <source>
        <dbReference type="PROSITE" id="PS50280"/>
    </source>
</evidence>
<dbReference type="Pfam" id="PF00856">
    <property type="entry name" value="SET"/>
    <property type="match status" value="1"/>
</dbReference>
<dbReference type="Gene3D" id="1.10.220.160">
    <property type="match status" value="1"/>
</dbReference>
<dbReference type="PANTHER" id="PTHR12197:SF298">
    <property type="entry name" value="HISTONE-LYSINE N-METHYLTRANSFERASE ATXR4"/>
    <property type="match status" value="1"/>
</dbReference>
<dbReference type="EMBL" id="CACRZD030000004">
    <property type="protein sequence ID" value="CAA6659061.1"/>
    <property type="molecule type" value="Genomic_DNA"/>
</dbReference>
<protein>
    <recommendedName>
        <fullName evidence="2">SET domain-containing protein</fullName>
    </recommendedName>
</protein>
<evidence type="ECO:0000313" key="3">
    <source>
        <dbReference type="EMBL" id="CAA2619334.1"/>
    </source>
</evidence>
<dbReference type="SMART" id="SM00317">
    <property type="entry name" value="SET"/>
    <property type="match status" value="1"/>
</dbReference>
<dbReference type="PROSITE" id="PS50280">
    <property type="entry name" value="SET"/>
    <property type="match status" value="1"/>
</dbReference>
<dbReference type="EMBL" id="LR743591">
    <property type="protein sequence ID" value="CAA2619334.1"/>
    <property type="molecule type" value="Genomic_DNA"/>
</dbReference>
<dbReference type="Gene3D" id="2.170.270.10">
    <property type="entry name" value="SET domain"/>
    <property type="match status" value="1"/>
</dbReference>
<proteinExistence type="predicted"/>
<keyword evidence="4" id="KW-1185">Reference proteome</keyword>
<reference evidence="3 4" key="1">
    <citation type="submission" date="2019-12" db="EMBL/GenBank/DDBJ databases">
        <authorList>
            <person name="Scholz U."/>
            <person name="Mascher M."/>
            <person name="Fiebig A."/>
        </authorList>
    </citation>
    <scope>NUCLEOTIDE SEQUENCE</scope>
</reference>
<dbReference type="Gene3D" id="6.10.140.2220">
    <property type="match status" value="1"/>
</dbReference>
<dbReference type="InterPro" id="IPR001214">
    <property type="entry name" value="SET_dom"/>
</dbReference>
<dbReference type="AlphaFoldDB" id="A0A7I8IPY5"/>
<dbReference type="SUPFAM" id="SSF82199">
    <property type="entry name" value="SET domain"/>
    <property type="match status" value="1"/>
</dbReference>
<organism evidence="3">
    <name type="scientific">Spirodela intermedia</name>
    <name type="common">Intermediate duckweed</name>
    <dbReference type="NCBI Taxonomy" id="51605"/>
    <lineage>
        <taxon>Eukaryota</taxon>
        <taxon>Viridiplantae</taxon>
        <taxon>Streptophyta</taxon>
        <taxon>Embryophyta</taxon>
        <taxon>Tracheophyta</taxon>
        <taxon>Spermatophyta</taxon>
        <taxon>Magnoliopsida</taxon>
        <taxon>Liliopsida</taxon>
        <taxon>Araceae</taxon>
        <taxon>Lemnoideae</taxon>
        <taxon>Spirodela</taxon>
    </lineage>
</organism>
<accession>A0A7I8IPY5</accession>
<feature type="region of interest" description="Disordered" evidence="1">
    <location>
        <begin position="35"/>
        <end position="67"/>
    </location>
</feature>
<dbReference type="InterPro" id="IPR050869">
    <property type="entry name" value="H3K4_H4K5_MeTrfase"/>
</dbReference>
<evidence type="ECO:0000256" key="1">
    <source>
        <dbReference type="SAM" id="MobiDB-lite"/>
    </source>
</evidence>
<name>A0A7I8IPY5_SPIIN</name>
<gene>
    <name evidence="3" type="ORF">SI7747_04005501</name>
</gene>
<dbReference type="InterPro" id="IPR046341">
    <property type="entry name" value="SET_dom_sf"/>
</dbReference>
<dbReference type="Proteomes" id="UP001189122">
    <property type="component" value="Unassembled WGS sequence"/>
</dbReference>
<dbReference type="CDD" id="cd20071">
    <property type="entry name" value="SET_SMYD"/>
    <property type="match status" value="1"/>
</dbReference>
<dbReference type="PANTHER" id="PTHR12197">
    <property type="entry name" value="HISTONE-LYSINE N-METHYLTRANSFERASE SMYD"/>
    <property type="match status" value="1"/>
</dbReference>
<feature type="domain" description="SET" evidence="2">
    <location>
        <begin position="65"/>
        <end position="323"/>
    </location>
</feature>
<dbReference type="GO" id="GO:0005634">
    <property type="term" value="C:nucleus"/>
    <property type="evidence" value="ECO:0007669"/>
    <property type="project" value="TreeGrafter"/>
</dbReference>